<keyword evidence="14" id="KW-1185">Reference proteome</keyword>
<dbReference type="InterPro" id="IPR051045">
    <property type="entry name" value="TonB-dependent_transducer"/>
</dbReference>
<dbReference type="Pfam" id="PF03544">
    <property type="entry name" value="TonB_C"/>
    <property type="match status" value="1"/>
</dbReference>
<evidence type="ECO:0000256" key="8">
    <source>
        <dbReference type="ARBA" id="ARBA00022989"/>
    </source>
</evidence>
<evidence type="ECO:0000256" key="4">
    <source>
        <dbReference type="ARBA" id="ARBA00022475"/>
    </source>
</evidence>
<evidence type="ECO:0000256" key="10">
    <source>
        <dbReference type="RuleBase" id="RU362123"/>
    </source>
</evidence>
<accession>A0A4R6V185</accession>
<dbReference type="PRINTS" id="PR01374">
    <property type="entry name" value="TONBPROTEIN"/>
</dbReference>
<keyword evidence="7 10" id="KW-0653">Protein transport</keyword>
<feature type="compositionally biased region" description="Pro residues" evidence="11">
    <location>
        <begin position="49"/>
        <end position="61"/>
    </location>
</feature>
<evidence type="ECO:0000256" key="9">
    <source>
        <dbReference type="ARBA" id="ARBA00023136"/>
    </source>
</evidence>
<dbReference type="PANTHER" id="PTHR33446:SF2">
    <property type="entry name" value="PROTEIN TONB"/>
    <property type="match status" value="1"/>
</dbReference>
<dbReference type="EMBL" id="SNYM01000003">
    <property type="protein sequence ID" value="TDQ49784.1"/>
    <property type="molecule type" value="Genomic_DNA"/>
</dbReference>
<keyword evidence="5 10" id="KW-0997">Cell inner membrane</keyword>
<evidence type="ECO:0000313" key="14">
    <source>
        <dbReference type="Proteomes" id="UP000295375"/>
    </source>
</evidence>
<evidence type="ECO:0000256" key="11">
    <source>
        <dbReference type="SAM" id="MobiDB-lite"/>
    </source>
</evidence>
<dbReference type="RefSeq" id="WP_133588400.1">
    <property type="nucleotide sequence ID" value="NZ_CP037953.1"/>
</dbReference>
<dbReference type="InterPro" id="IPR003538">
    <property type="entry name" value="TonB"/>
</dbReference>
<reference evidence="13 14" key="1">
    <citation type="submission" date="2019-03" db="EMBL/GenBank/DDBJ databases">
        <title>Genomic Encyclopedia of Type Strains, Phase IV (KMG-IV): sequencing the most valuable type-strain genomes for metagenomic binning, comparative biology and taxonomic classification.</title>
        <authorList>
            <person name="Goeker M."/>
        </authorList>
    </citation>
    <scope>NUCLEOTIDE SEQUENCE [LARGE SCALE GENOMIC DNA]</scope>
    <source>
        <strain evidence="13 14">DSM 103792</strain>
    </source>
</reference>
<comment type="function">
    <text evidence="10">Interacts with outer membrane receptor proteins that carry out high-affinity binding and energy dependent uptake into the periplasmic space of specific substrates. It could act to transduce energy from the cytoplasmic membrane to specific energy-requiring processes in the outer membrane, resulting in the release into the periplasm of ligands bound by these outer membrane proteins.</text>
</comment>
<protein>
    <recommendedName>
        <fullName evidence="10">Protein TonB</fullName>
    </recommendedName>
</protein>
<dbReference type="GO" id="GO:0031992">
    <property type="term" value="F:energy transducer activity"/>
    <property type="evidence" value="ECO:0007669"/>
    <property type="project" value="InterPro"/>
</dbReference>
<proteinExistence type="inferred from homology"/>
<keyword evidence="3 10" id="KW-0813">Transport</keyword>
<evidence type="ECO:0000256" key="6">
    <source>
        <dbReference type="ARBA" id="ARBA00022692"/>
    </source>
</evidence>
<dbReference type="GO" id="GO:0015891">
    <property type="term" value="P:siderophore transport"/>
    <property type="evidence" value="ECO:0007669"/>
    <property type="project" value="InterPro"/>
</dbReference>
<dbReference type="GO" id="GO:0030288">
    <property type="term" value="C:outer membrane-bounded periplasmic space"/>
    <property type="evidence" value="ECO:0007669"/>
    <property type="project" value="InterPro"/>
</dbReference>
<name>A0A4R6V185_9GAMM</name>
<comment type="subcellular location">
    <subcellularLocation>
        <location evidence="1 10">Cell inner membrane</location>
        <topology evidence="1 10">Single-pass membrane protein</topology>
        <orientation evidence="1 10">Periplasmic side</orientation>
    </subcellularLocation>
</comment>
<dbReference type="PROSITE" id="PS52015">
    <property type="entry name" value="TONB_CTD"/>
    <property type="match status" value="1"/>
</dbReference>
<evidence type="ECO:0000256" key="3">
    <source>
        <dbReference type="ARBA" id="ARBA00022448"/>
    </source>
</evidence>
<gene>
    <name evidence="13" type="ORF">EV696_103154</name>
</gene>
<keyword evidence="10" id="KW-0735">Signal-anchor</keyword>
<keyword evidence="6" id="KW-0812">Transmembrane</keyword>
<dbReference type="AlphaFoldDB" id="A0A4R6V185"/>
<dbReference type="Proteomes" id="UP000295375">
    <property type="component" value="Unassembled WGS sequence"/>
</dbReference>
<dbReference type="InterPro" id="IPR006260">
    <property type="entry name" value="TonB/TolA_C"/>
</dbReference>
<keyword evidence="8" id="KW-1133">Transmembrane helix</keyword>
<dbReference type="Gene3D" id="3.30.1150.10">
    <property type="match status" value="1"/>
</dbReference>
<dbReference type="GO" id="GO:0055085">
    <property type="term" value="P:transmembrane transport"/>
    <property type="evidence" value="ECO:0007669"/>
    <property type="project" value="InterPro"/>
</dbReference>
<dbReference type="GO" id="GO:0015031">
    <property type="term" value="P:protein transport"/>
    <property type="evidence" value="ECO:0007669"/>
    <property type="project" value="UniProtKB-UniRule"/>
</dbReference>
<organism evidence="13 14">
    <name type="scientific">Permianibacter aggregans</name>
    <dbReference type="NCBI Taxonomy" id="1510150"/>
    <lineage>
        <taxon>Bacteria</taxon>
        <taxon>Pseudomonadati</taxon>
        <taxon>Pseudomonadota</taxon>
        <taxon>Gammaproteobacteria</taxon>
        <taxon>Pseudomonadales</taxon>
        <taxon>Pseudomonadaceae</taxon>
        <taxon>Permianibacter</taxon>
    </lineage>
</organism>
<dbReference type="NCBIfam" id="TIGR01352">
    <property type="entry name" value="tonB_Cterm"/>
    <property type="match status" value="1"/>
</dbReference>
<evidence type="ECO:0000256" key="5">
    <source>
        <dbReference type="ARBA" id="ARBA00022519"/>
    </source>
</evidence>
<evidence type="ECO:0000256" key="2">
    <source>
        <dbReference type="ARBA" id="ARBA00006555"/>
    </source>
</evidence>
<feature type="compositionally biased region" description="Basic and acidic residues" evidence="11">
    <location>
        <begin position="62"/>
        <end position="74"/>
    </location>
</feature>
<evidence type="ECO:0000259" key="12">
    <source>
        <dbReference type="PROSITE" id="PS52015"/>
    </source>
</evidence>
<feature type="domain" description="TonB C-terminal" evidence="12">
    <location>
        <begin position="118"/>
        <end position="211"/>
    </location>
</feature>
<evidence type="ECO:0000256" key="1">
    <source>
        <dbReference type="ARBA" id="ARBA00004383"/>
    </source>
</evidence>
<evidence type="ECO:0000256" key="7">
    <source>
        <dbReference type="ARBA" id="ARBA00022927"/>
    </source>
</evidence>
<dbReference type="OrthoDB" id="9792439at2"/>
<dbReference type="InterPro" id="IPR037682">
    <property type="entry name" value="TonB_C"/>
</dbReference>
<dbReference type="GO" id="GO:0098797">
    <property type="term" value="C:plasma membrane protein complex"/>
    <property type="evidence" value="ECO:0007669"/>
    <property type="project" value="TreeGrafter"/>
</dbReference>
<comment type="caution">
    <text evidence="13">The sequence shown here is derived from an EMBL/GenBank/DDBJ whole genome shotgun (WGS) entry which is preliminary data.</text>
</comment>
<feature type="region of interest" description="Disordered" evidence="11">
    <location>
        <begin position="49"/>
        <end position="88"/>
    </location>
</feature>
<comment type="similarity">
    <text evidence="2 10">Belongs to the TonB family.</text>
</comment>
<sequence length="211" mass="22712">MRLAIVSFVVVFGLHSLALAVVLRPVEPELIPPKPLPVRIAMVTPNVPEPIVTPPPPQPKPEPPKPEPKPEPVKKPAPKPIKQPEPVATTEPVIASAPVTPSPVVADAPPVVAPVISEPRFDAGYLNNPAPEYPSLSRKRGEQGTVLLRVHVLPDGLPDQIELAESSGFSRLDKAAMRTVNQWRFVPAQQGSETVAAWVLVPVTFELQSES</sequence>
<dbReference type="PANTHER" id="PTHR33446">
    <property type="entry name" value="PROTEIN TONB-RELATED"/>
    <property type="match status" value="1"/>
</dbReference>
<keyword evidence="9" id="KW-0472">Membrane</keyword>
<keyword evidence="4 10" id="KW-1003">Cell membrane</keyword>
<evidence type="ECO:0000313" key="13">
    <source>
        <dbReference type="EMBL" id="TDQ49784.1"/>
    </source>
</evidence>
<dbReference type="SUPFAM" id="SSF74653">
    <property type="entry name" value="TolA/TonB C-terminal domain"/>
    <property type="match status" value="1"/>
</dbReference>